<evidence type="ECO:0000256" key="1">
    <source>
        <dbReference type="SAM" id="SignalP"/>
    </source>
</evidence>
<evidence type="ECO:0000259" key="2">
    <source>
        <dbReference type="Pfam" id="PF13472"/>
    </source>
</evidence>
<dbReference type="SUPFAM" id="SSF52266">
    <property type="entry name" value="SGNH hydrolase"/>
    <property type="match status" value="1"/>
</dbReference>
<dbReference type="InterPro" id="IPR037460">
    <property type="entry name" value="SEST-like"/>
</dbReference>
<dbReference type="InterPro" id="IPR013830">
    <property type="entry name" value="SGNH_hydro"/>
</dbReference>
<sequence>MHTVWHRLSILFFLPGQTIALPPFASLNTQNTATKVTPLFPREAEVERDSFDSSDLSWIKKLTAIGDSYSAGIGAGDRLGSVTGAFDSQSDWSCSRYDQAYPNLINNDARLGDPGARKFQFKSCSGATTEDVLEKQIPSLDKDQQAIILSIGGNDVELSNVLNQCIYQWAVINQEQVALAKATALDRMFEWATGFDWEALGRGCAKQLDHTRSLIEGEAFSSNVDKVLEAAKTKLAKDGKIYFTGYGKFFGEKMSPECDDVSWSTWIYKTYNIFQPEAKLTVENRRRMNELVDSVNNKLREAAERAGSSVTFIDYDKYIGEFGGRYCEPGVDESTNTSNSRPLLMFYKLNTRDPMGETPWKRSKDNPLPETFSGSLDTLAEITLLLDPDAKLIHDNQIEGETASEVFHSRLKAIEGAQAGEGSELEARNLLPDG</sequence>
<keyword evidence="4" id="KW-1185">Reference proteome</keyword>
<accession>A0A2B7Y9P8</accession>
<dbReference type="GO" id="GO:0006629">
    <property type="term" value="P:lipid metabolic process"/>
    <property type="evidence" value="ECO:0007669"/>
    <property type="project" value="TreeGrafter"/>
</dbReference>
<dbReference type="PANTHER" id="PTHR37981:SF1">
    <property type="entry name" value="SGNH HYDROLASE-TYPE ESTERASE DOMAIN-CONTAINING PROTEIN"/>
    <property type="match status" value="1"/>
</dbReference>
<dbReference type="CDD" id="cd01823">
    <property type="entry name" value="SEST_like"/>
    <property type="match status" value="1"/>
</dbReference>
<evidence type="ECO:0000313" key="3">
    <source>
        <dbReference type="EMBL" id="PGH17920.1"/>
    </source>
</evidence>
<feature type="domain" description="SGNH hydrolase-type esterase" evidence="2">
    <location>
        <begin position="64"/>
        <end position="322"/>
    </location>
</feature>
<reference evidence="3 4" key="1">
    <citation type="submission" date="2017-10" db="EMBL/GenBank/DDBJ databases">
        <title>Comparative genomics in systemic dimorphic fungi from Ajellomycetaceae.</title>
        <authorList>
            <person name="Munoz J.F."/>
            <person name="Mcewen J.G."/>
            <person name="Clay O.K."/>
            <person name="Cuomo C.A."/>
        </authorList>
    </citation>
    <scope>NUCLEOTIDE SEQUENCE [LARGE SCALE GENOMIC DNA]</scope>
    <source>
        <strain evidence="3 4">UAMH5409</strain>
    </source>
</reference>
<feature type="chain" id="PRO_5013333051" description="SGNH hydrolase-type esterase domain-containing protein" evidence="1">
    <location>
        <begin position="21"/>
        <end position="434"/>
    </location>
</feature>
<dbReference type="AlphaFoldDB" id="A0A2B7Y9P8"/>
<dbReference type="PANTHER" id="PTHR37981">
    <property type="entry name" value="LIPASE 2"/>
    <property type="match status" value="1"/>
</dbReference>
<dbReference type="OrthoDB" id="1896086at2759"/>
<gene>
    <name evidence="3" type="ORF">AJ79_00819</name>
</gene>
<feature type="signal peptide" evidence="1">
    <location>
        <begin position="1"/>
        <end position="20"/>
    </location>
</feature>
<evidence type="ECO:0000313" key="4">
    <source>
        <dbReference type="Proteomes" id="UP000223968"/>
    </source>
</evidence>
<dbReference type="Proteomes" id="UP000223968">
    <property type="component" value="Unassembled WGS sequence"/>
</dbReference>
<dbReference type="Pfam" id="PF13472">
    <property type="entry name" value="Lipase_GDSL_2"/>
    <property type="match status" value="1"/>
</dbReference>
<dbReference type="Gene3D" id="3.40.50.1110">
    <property type="entry name" value="SGNH hydrolase"/>
    <property type="match status" value="1"/>
</dbReference>
<keyword evidence="1" id="KW-0732">Signal</keyword>
<comment type="caution">
    <text evidence="3">The sequence shown here is derived from an EMBL/GenBank/DDBJ whole genome shotgun (WGS) entry which is preliminary data.</text>
</comment>
<organism evidence="3 4">
    <name type="scientific">Helicocarpus griseus UAMH5409</name>
    <dbReference type="NCBI Taxonomy" id="1447875"/>
    <lineage>
        <taxon>Eukaryota</taxon>
        <taxon>Fungi</taxon>
        <taxon>Dikarya</taxon>
        <taxon>Ascomycota</taxon>
        <taxon>Pezizomycotina</taxon>
        <taxon>Eurotiomycetes</taxon>
        <taxon>Eurotiomycetidae</taxon>
        <taxon>Onygenales</taxon>
        <taxon>Ajellomycetaceae</taxon>
        <taxon>Helicocarpus</taxon>
    </lineage>
</organism>
<proteinExistence type="predicted"/>
<dbReference type="EMBL" id="PDNB01000007">
    <property type="protein sequence ID" value="PGH17920.1"/>
    <property type="molecule type" value="Genomic_DNA"/>
</dbReference>
<dbReference type="GO" id="GO:0016788">
    <property type="term" value="F:hydrolase activity, acting on ester bonds"/>
    <property type="evidence" value="ECO:0007669"/>
    <property type="project" value="InterPro"/>
</dbReference>
<dbReference type="InterPro" id="IPR036514">
    <property type="entry name" value="SGNH_hydro_sf"/>
</dbReference>
<protein>
    <recommendedName>
        <fullName evidence="2">SGNH hydrolase-type esterase domain-containing protein</fullName>
    </recommendedName>
</protein>
<name>A0A2B7Y9P8_9EURO</name>